<comment type="caution">
    <text evidence="2">The sequence shown here is derived from an EMBL/GenBank/DDBJ whole genome shotgun (WGS) entry which is preliminary data.</text>
</comment>
<keyword evidence="3" id="KW-1185">Reference proteome</keyword>
<protein>
    <submittedName>
        <fullName evidence="2">Uncharacterized protein</fullName>
    </submittedName>
</protein>
<dbReference type="AlphaFoldDB" id="A0A8J4AZZ1"/>
<evidence type="ECO:0000256" key="1">
    <source>
        <dbReference type="SAM" id="MobiDB-lite"/>
    </source>
</evidence>
<evidence type="ECO:0000313" key="3">
    <source>
        <dbReference type="Proteomes" id="UP000747399"/>
    </source>
</evidence>
<reference evidence="2" key="1">
    <citation type="journal article" date="2021" name="Proc. Natl. Acad. Sci. U.S.A.">
        <title>Three genomes in the algal genus Volvox reveal the fate of a haploid sex-determining region after a transition to homothallism.</title>
        <authorList>
            <person name="Yamamoto K."/>
            <person name="Hamaji T."/>
            <person name="Kawai-Toyooka H."/>
            <person name="Matsuzaki R."/>
            <person name="Takahashi F."/>
            <person name="Nishimura Y."/>
            <person name="Kawachi M."/>
            <person name="Noguchi H."/>
            <person name="Minakuchi Y."/>
            <person name="Umen J.G."/>
            <person name="Toyoda A."/>
            <person name="Nozaki H."/>
        </authorList>
    </citation>
    <scope>NUCLEOTIDE SEQUENCE</scope>
    <source>
        <strain evidence="2">NIES-3780</strain>
    </source>
</reference>
<dbReference type="Proteomes" id="UP000747399">
    <property type="component" value="Unassembled WGS sequence"/>
</dbReference>
<evidence type="ECO:0000313" key="2">
    <source>
        <dbReference type="EMBL" id="GIL48942.1"/>
    </source>
</evidence>
<sequence>MTFPWESRYSLSSEMVRASTAQRLYDMDSSAPVADPRASATVGELMPLRSAPAMRYKTVGREGTEMLYDSKYGKAEHGHDHVAGYVRRAPLCALVGAYGGGGRQQQSNLQHAQRPEGARGLHTGPGREMGQTQ</sequence>
<proteinExistence type="predicted"/>
<gene>
    <name evidence="2" type="ORF">Vafri_5433</name>
</gene>
<accession>A0A8J4AZZ1</accession>
<dbReference type="EMBL" id="BNCO01000006">
    <property type="protein sequence ID" value="GIL48942.1"/>
    <property type="molecule type" value="Genomic_DNA"/>
</dbReference>
<name>A0A8J4AZZ1_9CHLO</name>
<organism evidence="2 3">
    <name type="scientific">Volvox africanus</name>
    <dbReference type="NCBI Taxonomy" id="51714"/>
    <lineage>
        <taxon>Eukaryota</taxon>
        <taxon>Viridiplantae</taxon>
        <taxon>Chlorophyta</taxon>
        <taxon>core chlorophytes</taxon>
        <taxon>Chlorophyceae</taxon>
        <taxon>CS clade</taxon>
        <taxon>Chlamydomonadales</taxon>
        <taxon>Volvocaceae</taxon>
        <taxon>Volvox</taxon>
    </lineage>
</organism>
<feature type="region of interest" description="Disordered" evidence="1">
    <location>
        <begin position="100"/>
        <end position="133"/>
    </location>
</feature>